<evidence type="ECO:0000256" key="4">
    <source>
        <dbReference type="PROSITE-ProRule" id="PRU10141"/>
    </source>
</evidence>
<dbReference type="SMART" id="SM00220">
    <property type="entry name" value="S_TKc"/>
    <property type="match status" value="1"/>
</dbReference>
<feature type="compositionally biased region" description="Polar residues" evidence="5">
    <location>
        <begin position="363"/>
        <end position="372"/>
    </location>
</feature>
<dbReference type="Proteomes" id="UP001470230">
    <property type="component" value="Unassembled WGS sequence"/>
</dbReference>
<keyword evidence="3 4" id="KW-0067">ATP-binding</keyword>
<keyword evidence="2 4" id="KW-0547">Nucleotide-binding</keyword>
<dbReference type="InterPro" id="IPR008271">
    <property type="entry name" value="Ser/Thr_kinase_AS"/>
</dbReference>
<evidence type="ECO:0000259" key="6">
    <source>
        <dbReference type="PROSITE" id="PS50011"/>
    </source>
</evidence>
<sequence length="534" mass="59364">MTHFIGGRFRLREKIGSGSFGEIHKGDDVKTSTPVAIKIEQLTCQAPQLENESNAYVNLSGGVNIPRHYFFAVEQAYKAMVIDLEGCSIEDKFKNSGGRFSLKTVLMLIDQMLCSIEFIHKKGYIHRDVKPDNFMFGMKKNENQLYLIDFGLAKKYKNIDGSHIPFKEHTPLTGTARYASINSLSGVEQSRRDDMESLAYIFIYLLKGSLPWMGVQTGNLQAKYDKICSIKKTTQPEDLCAGIPSEFAQFLTMVKKLKFEEQPEYSKYKQMFRDLLLKSGFSYDYKYDWVKYEPKVRNIARQPLSKISKSSKQPIKFHKSNSLKGKDESHPIQSNNLNSSPNIVISSSFNDKNDNSSASNGSLPNESSQRTNLKNDNRAGKQKIASSALNLSPRRYVPNKKESGNIAPQNNQQKSPVPLPLPSQAPAAVKMHSSPIYNSSAGNVQSPTCRNKSNEKRSNTGISLVNSNKNGNRAGSVKVIHSGPTNPAKINLTNNSSNRVGSMSSASKNNSHAAVSQASAPTSPKKTNLKMQKR</sequence>
<feature type="compositionally biased region" description="Low complexity" evidence="5">
    <location>
        <begin position="346"/>
        <end position="362"/>
    </location>
</feature>
<evidence type="ECO:0000313" key="7">
    <source>
        <dbReference type="EMBL" id="KAK8890351.1"/>
    </source>
</evidence>
<evidence type="ECO:0000313" key="8">
    <source>
        <dbReference type="Proteomes" id="UP001470230"/>
    </source>
</evidence>
<dbReference type="InterPro" id="IPR050235">
    <property type="entry name" value="CK1_Ser-Thr_kinase"/>
</dbReference>
<organism evidence="7 8">
    <name type="scientific">Tritrichomonas musculus</name>
    <dbReference type="NCBI Taxonomy" id="1915356"/>
    <lineage>
        <taxon>Eukaryota</taxon>
        <taxon>Metamonada</taxon>
        <taxon>Parabasalia</taxon>
        <taxon>Tritrichomonadida</taxon>
        <taxon>Tritrichomonadidae</taxon>
        <taxon>Tritrichomonas</taxon>
    </lineage>
</organism>
<evidence type="ECO:0000256" key="3">
    <source>
        <dbReference type="ARBA" id="ARBA00022840"/>
    </source>
</evidence>
<dbReference type="PANTHER" id="PTHR11909">
    <property type="entry name" value="CASEIN KINASE-RELATED"/>
    <property type="match status" value="1"/>
</dbReference>
<feature type="region of interest" description="Disordered" evidence="5">
    <location>
        <begin position="303"/>
        <end position="534"/>
    </location>
</feature>
<dbReference type="InterPro" id="IPR000719">
    <property type="entry name" value="Prot_kinase_dom"/>
</dbReference>
<evidence type="ECO:0000256" key="2">
    <source>
        <dbReference type="ARBA" id="ARBA00022741"/>
    </source>
</evidence>
<feature type="compositionally biased region" description="Low complexity" evidence="5">
    <location>
        <begin position="303"/>
        <end position="314"/>
    </location>
</feature>
<feature type="binding site" evidence="4">
    <location>
        <position position="38"/>
    </location>
    <ligand>
        <name>ATP</name>
        <dbReference type="ChEBI" id="CHEBI:30616"/>
    </ligand>
</feature>
<name>A0ABR2KGV9_9EUKA</name>
<feature type="domain" description="Protein kinase" evidence="6">
    <location>
        <begin position="9"/>
        <end position="276"/>
    </location>
</feature>
<protein>
    <recommendedName>
        <fullName evidence="1">non-specific serine/threonine protein kinase</fullName>
        <ecNumber evidence="1">2.7.11.1</ecNumber>
    </recommendedName>
</protein>
<dbReference type="InterPro" id="IPR011009">
    <property type="entry name" value="Kinase-like_dom_sf"/>
</dbReference>
<dbReference type="InterPro" id="IPR017441">
    <property type="entry name" value="Protein_kinase_ATP_BS"/>
</dbReference>
<dbReference type="PROSITE" id="PS50011">
    <property type="entry name" value="PROTEIN_KINASE_DOM"/>
    <property type="match status" value="1"/>
</dbReference>
<dbReference type="CDD" id="cd14016">
    <property type="entry name" value="STKc_CK1"/>
    <property type="match status" value="1"/>
</dbReference>
<dbReference type="PROSITE" id="PS00107">
    <property type="entry name" value="PROTEIN_KINASE_ATP"/>
    <property type="match status" value="1"/>
</dbReference>
<dbReference type="EMBL" id="JAPFFF010000005">
    <property type="protein sequence ID" value="KAK8890351.1"/>
    <property type="molecule type" value="Genomic_DNA"/>
</dbReference>
<dbReference type="SUPFAM" id="SSF56112">
    <property type="entry name" value="Protein kinase-like (PK-like)"/>
    <property type="match status" value="1"/>
</dbReference>
<dbReference type="EC" id="2.7.11.1" evidence="1"/>
<gene>
    <name evidence="7" type="ORF">M9Y10_035126</name>
</gene>
<keyword evidence="8" id="KW-1185">Reference proteome</keyword>
<feature type="compositionally biased region" description="Polar residues" evidence="5">
    <location>
        <begin position="459"/>
        <end position="473"/>
    </location>
</feature>
<feature type="compositionally biased region" description="Polar residues" evidence="5">
    <location>
        <begin position="406"/>
        <end position="415"/>
    </location>
</feature>
<dbReference type="Pfam" id="PF00069">
    <property type="entry name" value="Pkinase"/>
    <property type="match status" value="1"/>
</dbReference>
<reference evidence="7 8" key="1">
    <citation type="submission" date="2024-04" db="EMBL/GenBank/DDBJ databases">
        <title>Tritrichomonas musculus Genome.</title>
        <authorList>
            <person name="Alves-Ferreira E."/>
            <person name="Grigg M."/>
            <person name="Lorenzi H."/>
            <person name="Galac M."/>
        </authorList>
    </citation>
    <scope>NUCLEOTIDE SEQUENCE [LARGE SCALE GENOMIC DNA]</scope>
    <source>
        <strain evidence="7 8">EAF2021</strain>
    </source>
</reference>
<proteinExistence type="predicted"/>
<evidence type="ECO:0000256" key="5">
    <source>
        <dbReference type="SAM" id="MobiDB-lite"/>
    </source>
</evidence>
<evidence type="ECO:0000256" key="1">
    <source>
        <dbReference type="ARBA" id="ARBA00012513"/>
    </source>
</evidence>
<comment type="caution">
    <text evidence="7">The sequence shown here is derived from an EMBL/GenBank/DDBJ whole genome shotgun (WGS) entry which is preliminary data.</text>
</comment>
<dbReference type="PROSITE" id="PS00108">
    <property type="entry name" value="PROTEIN_KINASE_ST"/>
    <property type="match status" value="1"/>
</dbReference>
<accession>A0ABR2KGV9</accession>
<feature type="compositionally biased region" description="Polar residues" evidence="5">
    <location>
        <begin position="331"/>
        <end position="345"/>
    </location>
</feature>
<dbReference type="Gene3D" id="1.10.510.10">
    <property type="entry name" value="Transferase(Phosphotransferase) domain 1"/>
    <property type="match status" value="1"/>
</dbReference>
<feature type="compositionally biased region" description="Polar residues" evidence="5">
    <location>
        <begin position="435"/>
        <end position="451"/>
    </location>
</feature>
<feature type="compositionally biased region" description="Polar residues" evidence="5">
    <location>
        <begin position="491"/>
        <end position="526"/>
    </location>
</feature>